<protein>
    <recommendedName>
        <fullName evidence="7">Reverse transcriptase domain-containing protein</fullName>
    </recommendedName>
</protein>
<evidence type="ECO:0000259" key="7">
    <source>
        <dbReference type="PROSITE" id="PS50878"/>
    </source>
</evidence>
<dbReference type="Pfam" id="PF17917">
    <property type="entry name" value="RT_RNaseH"/>
    <property type="match status" value="1"/>
</dbReference>
<proteinExistence type="predicted"/>
<name>A0A9Q3JBW1_9BASI</name>
<dbReference type="PANTHER" id="PTHR37984">
    <property type="entry name" value="PROTEIN CBG26694"/>
    <property type="match status" value="1"/>
</dbReference>
<reference evidence="8" key="1">
    <citation type="submission" date="2021-03" db="EMBL/GenBank/DDBJ databases">
        <title>Draft genome sequence of rust myrtle Austropuccinia psidii MF-1, a brazilian biotype.</title>
        <authorList>
            <person name="Quecine M.C."/>
            <person name="Pachon D.M.R."/>
            <person name="Bonatelli M.L."/>
            <person name="Correr F.H."/>
            <person name="Franceschini L.M."/>
            <person name="Leite T.F."/>
            <person name="Margarido G.R.A."/>
            <person name="Almeida C.A."/>
            <person name="Ferrarezi J.A."/>
            <person name="Labate C.A."/>
        </authorList>
    </citation>
    <scope>NUCLEOTIDE SEQUENCE</scope>
    <source>
        <strain evidence="8">MF-1</strain>
    </source>
</reference>
<dbReference type="AlphaFoldDB" id="A0A9Q3JBW1"/>
<feature type="domain" description="Reverse transcriptase" evidence="7">
    <location>
        <begin position="1"/>
        <end position="131"/>
    </location>
</feature>
<keyword evidence="5" id="KW-0378">Hydrolase</keyword>
<dbReference type="Pfam" id="PF00078">
    <property type="entry name" value="RVT_1"/>
    <property type="match status" value="1"/>
</dbReference>
<dbReference type="GO" id="GO:0003964">
    <property type="term" value="F:RNA-directed DNA polymerase activity"/>
    <property type="evidence" value="ECO:0007669"/>
    <property type="project" value="UniProtKB-KW"/>
</dbReference>
<sequence>MNQLLNIFNGSAIFSNIDLRGAYNLLRIKEGDENLTCLRTKYGSYEYLVMPFGLTNAPASFQNLVNDIFQDLLDVYVVAYLYYIMVFSKSAEEHVTHVSTVLSSLRANALCAKASKFLFHVSSVEYVGYVVSSEGPRWTKINSSRFSIGHLQETSRLFNHSLAFPTSTAFSSRIIQRRSVHSPFSSTKIPVFPSMRNLLTDASNYALGAILSQVSDSRKHPIAFDSHKLIPAELNYEIHEKELLGIVWALKCWRAFLLSLSSPFEALTDHSSLQKFLLAVKSTGLNSSLNFTSQSLTTLAA</sequence>
<dbReference type="GO" id="GO:0016787">
    <property type="term" value="F:hydrolase activity"/>
    <property type="evidence" value="ECO:0007669"/>
    <property type="project" value="UniProtKB-KW"/>
</dbReference>
<evidence type="ECO:0000256" key="3">
    <source>
        <dbReference type="ARBA" id="ARBA00022722"/>
    </source>
</evidence>
<dbReference type="InterPro" id="IPR041373">
    <property type="entry name" value="RT_RNaseH"/>
</dbReference>
<dbReference type="InterPro" id="IPR043502">
    <property type="entry name" value="DNA/RNA_pol_sf"/>
</dbReference>
<evidence type="ECO:0000256" key="2">
    <source>
        <dbReference type="ARBA" id="ARBA00022695"/>
    </source>
</evidence>
<dbReference type="FunFam" id="3.10.20.370:FF:000001">
    <property type="entry name" value="Retrovirus-related Pol polyprotein from transposon 17.6-like protein"/>
    <property type="match status" value="1"/>
</dbReference>
<dbReference type="InterPro" id="IPR043128">
    <property type="entry name" value="Rev_trsase/Diguanyl_cyclase"/>
</dbReference>
<dbReference type="Gene3D" id="3.10.10.10">
    <property type="entry name" value="HIV Type 1 Reverse Transcriptase, subunit A, domain 1"/>
    <property type="match status" value="1"/>
</dbReference>
<gene>
    <name evidence="8" type="ORF">O181_098988</name>
</gene>
<dbReference type="Proteomes" id="UP000765509">
    <property type="component" value="Unassembled WGS sequence"/>
</dbReference>
<keyword evidence="2" id="KW-0548">Nucleotidyltransferase</keyword>
<evidence type="ECO:0000256" key="5">
    <source>
        <dbReference type="ARBA" id="ARBA00022801"/>
    </source>
</evidence>
<organism evidence="8 9">
    <name type="scientific">Austropuccinia psidii MF-1</name>
    <dbReference type="NCBI Taxonomy" id="1389203"/>
    <lineage>
        <taxon>Eukaryota</taxon>
        <taxon>Fungi</taxon>
        <taxon>Dikarya</taxon>
        <taxon>Basidiomycota</taxon>
        <taxon>Pucciniomycotina</taxon>
        <taxon>Pucciniomycetes</taxon>
        <taxon>Pucciniales</taxon>
        <taxon>Sphaerophragmiaceae</taxon>
        <taxon>Austropuccinia</taxon>
    </lineage>
</organism>
<evidence type="ECO:0000256" key="4">
    <source>
        <dbReference type="ARBA" id="ARBA00022759"/>
    </source>
</evidence>
<keyword evidence="3" id="KW-0540">Nuclease</keyword>
<keyword evidence="1" id="KW-0808">Transferase</keyword>
<evidence type="ECO:0000256" key="1">
    <source>
        <dbReference type="ARBA" id="ARBA00022679"/>
    </source>
</evidence>
<dbReference type="GO" id="GO:0004519">
    <property type="term" value="F:endonuclease activity"/>
    <property type="evidence" value="ECO:0007669"/>
    <property type="project" value="UniProtKB-KW"/>
</dbReference>
<dbReference type="SUPFAM" id="SSF56672">
    <property type="entry name" value="DNA/RNA polymerases"/>
    <property type="match status" value="1"/>
</dbReference>
<dbReference type="CDD" id="cd01647">
    <property type="entry name" value="RT_LTR"/>
    <property type="match status" value="1"/>
</dbReference>
<comment type="caution">
    <text evidence="8">The sequence shown here is derived from an EMBL/GenBank/DDBJ whole genome shotgun (WGS) entry which is preliminary data.</text>
</comment>
<evidence type="ECO:0000313" key="9">
    <source>
        <dbReference type="Proteomes" id="UP000765509"/>
    </source>
</evidence>
<accession>A0A9Q3JBW1</accession>
<dbReference type="InterPro" id="IPR050951">
    <property type="entry name" value="Retrovirus_Pol_polyprotein"/>
</dbReference>
<dbReference type="InterPro" id="IPR000477">
    <property type="entry name" value="RT_dom"/>
</dbReference>
<dbReference type="EMBL" id="AVOT02067846">
    <property type="protein sequence ID" value="MBW0559273.1"/>
    <property type="molecule type" value="Genomic_DNA"/>
</dbReference>
<dbReference type="Gene3D" id="3.30.70.270">
    <property type="match status" value="1"/>
</dbReference>
<keyword evidence="6" id="KW-0695">RNA-directed DNA polymerase</keyword>
<keyword evidence="4" id="KW-0255">Endonuclease</keyword>
<dbReference type="PANTHER" id="PTHR37984:SF5">
    <property type="entry name" value="PROTEIN NYNRIN-LIKE"/>
    <property type="match status" value="1"/>
</dbReference>
<dbReference type="CDD" id="cd09274">
    <property type="entry name" value="RNase_HI_RT_Ty3"/>
    <property type="match status" value="1"/>
</dbReference>
<evidence type="ECO:0000256" key="6">
    <source>
        <dbReference type="ARBA" id="ARBA00022918"/>
    </source>
</evidence>
<evidence type="ECO:0000313" key="8">
    <source>
        <dbReference type="EMBL" id="MBW0559273.1"/>
    </source>
</evidence>
<keyword evidence="9" id="KW-1185">Reference proteome</keyword>
<dbReference type="PROSITE" id="PS50878">
    <property type="entry name" value="RT_POL"/>
    <property type="match status" value="1"/>
</dbReference>